<name>A0A2P5TQV4_9GAMM</name>
<evidence type="ECO:0000313" key="2">
    <source>
        <dbReference type="EMBL" id="PPL18105.1"/>
    </source>
</evidence>
<reference evidence="3" key="1">
    <citation type="submission" date="2016-11" db="EMBL/GenBank/DDBJ databases">
        <authorList>
            <person name="Sisinthy S."/>
            <person name="Ara S."/>
            <person name="Gundlapally S.R."/>
        </authorList>
    </citation>
    <scope>NUCLEOTIDE SEQUENCE [LARGE SCALE GENOMIC DNA]</scope>
    <source>
        <strain evidence="3">V1-41</strain>
    </source>
</reference>
<evidence type="ECO:0000256" key="1">
    <source>
        <dbReference type="SAM" id="MobiDB-lite"/>
    </source>
</evidence>
<dbReference type="Pfam" id="PF13551">
    <property type="entry name" value="HTH_29"/>
    <property type="match status" value="1"/>
</dbReference>
<protein>
    <submittedName>
        <fullName evidence="2">Uncharacterized protein</fullName>
    </submittedName>
</protein>
<dbReference type="InterPro" id="IPR009057">
    <property type="entry name" value="Homeodomain-like_sf"/>
</dbReference>
<dbReference type="Proteomes" id="UP000242231">
    <property type="component" value="Unassembled WGS sequence"/>
</dbReference>
<organism evidence="2 3">
    <name type="scientific">Oceanisphaera arctica</name>
    <dbReference type="NCBI Taxonomy" id="641510"/>
    <lineage>
        <taxon>Bacteria</taxon>
        <taxon>Pseudomonadati</taxon>
        <taxon>Pseudomonadota</taxon>
        <taxon>Gammaproteobacteria</taxon>
        <taxon>Aeromonadales</taxon>
        <taxon>Aeromonadaceae</taxon>
        <taxon>Oceanisphaera</taxon>
    </lineage>
</organism>
<evidence type="ECO:0000313" key="3">
    <source>
        <dbReference type="Proteomes" id="UP000242231"/>
    </source>
</evidence>
<accession>A0A2P5TQV4</accession>
<proteinExistence type="predicted"/>
<dbReference type="EMBL" id="MPZM01000003">
    <property type="protein sequence ID" value="PPL18105.1"/>
    <property type="molecule type" value="Genomic_DNA"/>
</dbReference>
<gene>
    <name evidence="2" type="ORF">UN63_02825</name>
</gene>
<comment type="caution">
    <text evidence="2">The sequence shown here is derived from an EMBL/GenBank/DDBJ whole genome shotgun (WGS) entry which is preliminary data.</text>
</comment>
<feature type="compositionally biased region" description="Basic and acidic residues" evidence="1">
    <location>
        <begin position="141"/>
        <end position="153"/>
    </location>
</feature>
<sequence length="153" mass="17389">MSKHHPFPDFRRRALALLALNDGVTVVQITLMFRMSDQPIYNWTKGWRTKGLAGILTGHKGGRPPKLTADMLDAAADIARAEPLTLAKIAARVRDLYPDAPSFSLDRLSAGLRARKLSFKRTRLSLEKKETKSPSKKQKAAWRDIERWPRQEK</sequence>
<dbReference type="SUPFAM" id="SSF46689">
    <property type="entry name" value="Homeodomain-like"/>
    <property type="match status" value="1"/>
</dbReference>
<feature type="region of interest" description="Disordered" evidence="1">
    <location>
        <begin position="125"/>
        <end position="153"/>
    </location>
</feature>
<dbReference type="AlphaFoldDB" id="A0A2P5TQV4"/>
<keyword evidence="3" id="KW-1185">Reference proteome</keyword>